<evidence type="ECO:0000256" key="4">
    <source>
        <dbReference type="ARBA" id="ARBA00022475"/>
    </source>
</evidence>
<dbReference type="GO" id="GO:0016301">
    <property type="term" value="F:kinase activity"/>
    <property type="evidence" value="ECO:0007669"/>
    <property type="project" value="UniProtKB-KW"/>
</dbReference>
<dbReference type="Pfam" id="PF00512">
    <property type="entry name" value="HisKA"/>
    <property type="match status" value="1"/>
</dbReference>
<evidence type="ECO:0000256" key="7">
    <source>
        <dbReference type="ARBA" id="ARBA00022692"/>
    </source>
</evidence>
<feature type="domain" description="Histidine kinase" evidence="15">
    <location>
        <begin position="242"/>
        <end position="457"/>
    </location>
</feature>
<gene>
    <name evidence="17" type="ORF">J2Z34_002017</name>
</gene>
<dbReference type="InterPro" id="IPR003594">
    <property type="entry name" value="HATPase_dom"/>
</dbReference>
<keyword evidence="6" id="KW-0808">Transferase</keyword>
<evidence type="ECO:0000256" key="8">
    <source>
        <dbReference type="ARBA" id="ARBA00022741"/>
    </source>
</evidence>
<keyword evidence="9 17" id="KW-0418">Kinase</keyword>
<dbReference type="CDD" id="cd00082">
    <property type="entry name" value="HisKA"/>
    <property type="match status" value="1"/>
</dbReference>
<dbReference type="PROSITE" id="PS50109">
    <property type="entry name" value="HIS_KIN"/>
    <property type="match status" value="1"/>
</dbReference>
<dbReference type="InterPro" id="IPR003660">
    <property type="entry name" value="HAMP_dom"/>
</dbReference>
<keyword evidence="18" id="KW-1185">Reference proteome</keyword>
<evidence type="ECO:0000256" key="3">
    <source>
        <dbReference type="ARBA" id="ARBA00012438"/>
    </source>
</evidence>
<dbReference type="Pfam" id="PF02518">
    <property type="entry name" value="HATPase_c"/>
    <property type="match status" value="1"/>
</dbReference>
<dbReference type="SUPFAM" id="SSF55874">
    <property type="entry name" value="ATPase domain of HSP90 chaperone/DNA topoisomerase II/histidine kinase"/>
    <property type="match status" value="1"/>
</dbReference>
<accession>A0ABS4G4Q1</accession>
<keyword evidence="13 14" id="KW-0472">Membrane</keyword>
<comment type="catalytic activity">
    <reaction evidence="1">
        <text>ATP + protein L-histidine = ADP + protein N-phospho-L-histidine.</text>
        <dbReference type="EC" id="2.7.13.3"/>
    </reaction>
</comment>
<evidence type="ECO:0000256" key="9">
    <source>
        <dbReference type="ARBA" id="ARBA00022777"/>
    </source>
</evidence>
<sequence length="477" mass="54682">MKSIKFRLTLTITICSLLSLLIAYIMINITINSRFNSYLEVNQNKRDERIVQVFRENYTRDGIWTEYSGKVLVREAEISNFTLSLLDWDRNPIWTMDPLKMIEAQKLENPTNPFTIEQYVPYEIPVKVEDQIVGYVVIGQFSSLIISPDDRNFINSISYSVFLSAIIATAAVLFIAMFFTRQFSEPIEKISNIAYNLSSGELTARVKDKSDVTEIEKLRQSINTLGEKLDRQDTLRRRLVSDVSHELRNPLNVLQTNLEAIIDGILPATPERLQTLNSEVIRFGKLIDNLNILKQFESESMKVRMQELDLEELLQEVHINFQGVAKDKNIKLKFEHPRRGSFAIIGDKHSLSQVMTNILHNALKFTPRNGEISIKLYKDASDCYIRIKDNGIGIPKDELPYIFERFYRVDKSREVTEGSGIGLTIVNNIVKLHGGKITVNSVLGKGTVFTIRFTSLESMNTLKETRVLSQSENEEDK</sequence>
<evidence type="ECO:0000256" key="10">
    <source>
        <dbReference type="ARBA" id="ARBA00022840"/>
    </source>
</evidence>
<evidence type="ECO:0000256" key="14">
    <source>
        <dbReference type="SAM" id="Phobius"/>
    </source>
</evidence>
<keyword evidence="8" id="KW-0547">Nucleotide-binding</keyword>
<protein>
    <recommendedName>
        <fullName evidence="3">histidine kinase</fullName>
        <ecNumber evidence="3">2.7.13.3</ecNumber>
    </recommendedName>
</protein>
<evidence type="ECO:0000313" key="18">
    <source>
        <dbReference type="Proteomes" id="UP001519271"/>
    </source>
</evidence>
<dbReference type="Proteomes" id="UP001519271">
    <property type="component" value="Unassembled WGS sequence"/>
</dbReference>
<dbReference type="InterPro" id="IPR003661">
    <property type="entry name" value="HisK_dim/P_dom"/>
</dbReference>
<dbReference type="Gene3D" id="3.30.565.10">
    <property type="entry name" value="Histidine kinase-like ATPase, C-terminal domain"/>
    <property type="match status" value="1"/>
</dbReference>
<dbReference type="Gene3D" id="1.10.287.130">
    <property type="match status" value="1"/>
</dbReference>
<dbReference type="PROSITE" id="PS50885">
    <property type="entry name" value="HAMP"/>
    <property type="match status" value="1"/>
</dbReference>
<reference evidence="17 18" key="1">
    <citation type="submission" date="2021-03" db="EMBL/GenBank/DDBJ databases">
        <title>Genomic Encyclopedia of Type Strains, Phase IV (KMG-IV): sequencing the most valuable type-strain genomes for metagenomic binning, comparative biology and taxonomic classification.</title>
        <authorList>
            <person name="Goeker M."/>
        </authorList>
    </citation>
    <scope>NUCLEOTIDE SEQUENCE [LARGE SCALE GENOMIC DNA]</scope>
    <source>
        <strain evidence="17 18">DSM 6139</strain>
    </source>
</reference>
<dbReference type="CDD" id="cd00075">
    <property type="entry name" value="HATPase"/>
    <property type="match status" value="1"/>
</dbReference>
<dbReference type="EC" id="2.7.13.3" evidence="3"/>
<keyword evidence="11 14" id="KW-1133">Transmembrane helix</keyword>
<dbReference type="InterPro" id="IPR005467">
    <property type="entry name" value="His_kinase_dom"/>
</dbReference>
<evidence type="ECO:0000259" key="16">
    <source>
        <dbReference type="PROSITE" id="PS50885"/>
    </source>
</evidence>
<comment type="caution">
    <text evidence="17">The sequence shown here is derived from an EMBL/GenBank/DDBJ whole genome shotgun (WGS) entry which is preliminary data.</text>
</comment>
<evidence type="ECO:0000256" key="12">
    <source>
        <dbReference type="ARBA" id="ARBA00023012"/>
    </source>
</evidence>
<dbReference type="InterPro" id="IPR036097">
    <property type="entry name" value="HisK_dim/P_sf"/>
</dbReference>
<dbReference type="PANTHER" id="PTHR45528">
    <property type="entry name" value="SENSOR HISTIDINE KINASE CPXA"/>
    <property type="match status" value="1"/>
</dbReference>
<keyword evidence="10" id="KW-0067">ATP-binding</keyword>
<keyword evidence="4" id="KW-1003">Cell membrane</keyword>
<dbReference type="RefSeq" id="WP_209459730.1">
    <property type="nucleotide sequence ID" value="NZ_JAGGKC010000016.1"/>
</dbReference>
<organism evidence="17 18">
    <name type="scientific">Youngiibacter multivorans</name>
    <dbReference type="NCBI Taxonomy" id="937251"/>
    <lineage>
        <taxon>Bacteria</taxon>
        <taxon>Bacillati</taxon>
        <taxon>Bacillota</taxon>
        <taxon>Clostridia</taxon>
        <taxon>Eubacteriales</taxon>
        <taxon>Clostridiaceae</taxon>
        <taxon>Youngiibacter</taxon>
    </lineage>
</organism>
<dbReference type="PANTHER" id="PTHR45528:SF1">
    <property type="entry name" value="SENSOR HISTIDINE KINASE CPXA"/>
    <property type="match status" value="1"/>
</dbReference>
<evidence type="ECO:0000256" key="1">
    <source>
        <dbReference type="ARBA" id="ARBA00000085"/>
    </source>
</evidence>
<evidence type="ECO:0000256" key="6">
    <source>
        <dbReference type="ARBA" id="ARBA00022679"/>
    </source>
</evidence>
<dbReference type="InterPro" id="IPR050398">
    <property type="entry name" value="HssS/ArlS-like"/>
</dbReference>
<dbReference type="SMART" id="SM00387">
    <property type="entry name" value="HATPase_c"/>
    <property type="match status" value="1"/>
</dbReference>
<evidence type="ECO:0000313" key="17">
    <source>
        <dbReference type="EMBL" id="MBP1919528.1"/>
    </source>
</evidence>
<evidence type="ECO:0000256" key="13">
    <source>
        <dbReference type="ARBA" id="ARBA00023136"/>
    </source>
</evidence>
<name>A0ABS4G4Q1_9CLOT</name>
<evidence type="ECO:0000256" key="2">
    <source>
        <dbReference type="ARBA" id="ARBA00004651"/>
    </source>
</evidence>
<dbReference type="PRINTS" id="PR00344">
    <property type="entry name" value="BCTRLSENSOR"/>
</dbReference>
<evidence type="ECO:0000259" key="15">
    <source>
        <dbReference type="PROSITE" id="PS50109"/>
    </source>
</evidence>
<dbReference type="CDD" id="cd06225">
    <property type="entry name" value="HAMP"/>
    <property type="match status" value="1"/>
</dbReference>
<keyword evidence="7 14" id="KW-0812">Transmembrane</keyword>
<feature type="domain" description="HAMP" evidence="16">
    <location>
        <begin position="181"/>
        <end position="234"/>
    </location>
</feature>
<dbReference type="EMBL" id="JAGGKC010000016">
    <property type="protein sequence ID" value="MBP1919528.1"/>
    <property type="molecule type" value="Genomic_DNA"/>
</dbReference>
<dbReference type="Gene3D" id="6.10.340.10">
    <property type="match status" value="1"/>
</dbReference>
<keyword evidence="5" id="KW-0597">Phosphoprotein</keyword>
<dbReference type="SMART" id="SM00304">
    <property type="entry name" value="HAMP"/>
    <property type="match status" value="1"/>
</dbReference>
<dbReference type="SMART" id="SM00388">
    <property type="entry name" value="HisKA"/>
    <property type="match status" value="1"/>
</dbReference>
<comment type="subcellular location">
    <subcellularLocation>
        <location evidence="2">Cell membrane</location>
        <topology evidence="2">Multi-pass membrane protein</topology>
    </subcellularLocation>
</comment>
<dbReference type="InterPro" id="IPR004358">
    <property type="entry name" value="Sig_transdc_His_kin-like_C"/>
</dbReference>
<dbReference type="SUPFAM" id="SSF47384">
    <property type="entry name" value="Homodimeric domain of signal transducing histidine kinase"/>
    <property type="match status" value="1"/>
</dbReference>
<feature type="transmembrane region" description="Helical" evidence="14">
    <location>
        <begin position="157"/>
        <end position="179"/>
    </location>
</feature>
<dbReference type="Pfam" id="PF00672">
    <property type="entry name" value="HAMP"/>
    <property type="match status" value="1"/>
</dbReference>
<keyword evidence="12" id="KW-0902">Two-component regulatory system</keyword>
<evidence type="ECO:0000256" key="11">
    <source>
        <dbReference type="ARBA" id="ARBA00022989"/>
    </source>
</evidence>
<proteinExistence type="predicted"/>
<dbReference type="InterPro" id="IPR036890">
    <property type="entry name" value="HATPase_C_sf"/>
</dbReference>
<evidence type="ECO:0000256" key="5">
    <source>
        <dbReference type="ARBA" id="ARBA00022553"/>
    </source>
</evidence>